<dbReference type="Proteomes" id="UP000272771">
    <property type="component" value="Chromosome"/>
</dbReference>
<dbReference type="AlphaFoldDB" id="A0A3S4Z140"/>
<protein>
    <submittedName>
        <fullName evidence="2">Uncharacterized protein</fullName>
    </submittedName>
</protein>
<feature type="transmembrane region" description="Helical" evidence="1">
    <location>
        <begin position="65"/>
        <end position="87"/>
    </location>
</feature>
<evidence type="ECO:0000313" key="2">
    <source>
        <dbReference type="EMBL" id="VEJ49096.1"/>
    </source>
</evidence>
<accession>A0A3S4Z140</accession>
<dbReference type="STRING" id="28091.SAMEA3174300_00682"/>
<keyword evidence="1" id="KW-0812">Transmembrane</keyword>
<dbReference type="EMBL" id="LR134533">
    <property type="protein sequence ID" value="VEJ49096.1"/>
    <property type="molecule type" value="Genomic_DNA"/>
</dbReference>
<dbReference type="KEGG" id="nwe:SAMEA3174300_0682"/>
<reference evidence="2 3" key="1">
    <citation type="submission" date="2018-12" db="EMBL/GenBank/DDBJ databases">
        <authorList>
            <consortium name="Pathogen Informatics"/>
        </authorList>
    </citation>
    <scope>NUCLEOTIDE SEQUENCE [LARGE SCALE GENOMIC DNA]</scope>
    <source>
        <strain evidence="2 3">NCTC12742</strain>
    </source>
</reference>
<sequence>MRKNYDEEDTYFIPKNKEAELEIARKFQRRLFLSKLFFPYSILMAILLILEKYKIIGNERTNDSLFIWLIIIFWGLALYSIISTMILGKCPYCQNFQQLNGKVKGLDEKSIFYTKGVSPFIKYCNKCKAPLSEKAVREVYHKHNS</sequence>
<keyword evidence="3" id="KW-1185">Reference proteome</keyword>
<proteinExistence type="predicted"/>
<feature type="transmembrane region" description="Helical" evidence="1">
    <location>
        <begin position="31"/>
        <end position="50"/>
    </location>
</feature>
<evidence type="ECO:0000256" key="1">
    <source>
        <dbReference type="SAM" id="Phobius"/>
    </source>
</evidence>
<dbReference type="OrthoDB" id="8605569at2"/>
<dbReference type="RefSeq" id="WP_036494200.1">
    <property type="nucleotide sequence ID" value="NZ_CAUJRG010000026.1"/>
</dbReference>
<evidence type="ECO:0000313" key="3">
    <source>
        <dbReference type="Proteomes" id="UP000272771"/>
    </source>
</evidence>
<name>A0A3S4Z140_9NEIS</name>
<keyword evidence="1" id="KW-1133">Transmembrane helix</keyword>
<organism evidence="2 3">
    <name type="scientific">Neisseria weaveri</name>
    <dbReference type="NCBI Taxonomy" id="28091"/>
    <lineage>
        <taxon>Bacteria</taxon>
        <taxon>Pseudomonadati</taxon>
        <taxon>Pseudomonadota</taxon>
        <taxon>Betaproteobacteria</taxon>
        <taxon>Neisseriales</taxon>
        <taxon>Neisseriaceae</taxon>
        <taxon>Neisseria</taxon>
    </lineage>
</organism>
<keyword evidence="1" id="KW-0472">Membrane</keyword>
<gene>
    <name evidence="2" type="ORF">NCTC12742_00027</name>
</gene>